<proteinExistence type="predicted"/>
<gene>
    <name evidence="1" type="ORF">SCLCIDRAFT_1221751</name>
</gene>
<evidence type="ECO:0000313" key="1">
    <source>
        <dbReference type="EMBL" id="KIM54735.1"/>
    </source>
</evidence>
<dbReference type="EMBL" id="KN822148">
    <property type="protein sequence ID" value="KIM54735.1"/>
    <property type="molecule type" value="Genomic_DNA"/>
</dbReference>
<organism evidence="1 2">
    <name type="scientific">Scleroderma citrinum Foug A</name>
    <dbReference type="NCBI Taxonomy" id="1036808"/>
    <lineage>
        <taxon>Eukaryota</taxon>
        <taxon>Fungi</taxon>
        <taxon>Dikarya</taxon>
        <taxon>Basidiomycota</taxon>
        <taxon>Agaricomycotina</taxon>
        <taxon>Agaricomycetes</taxon>
        <taxon>Agaricomycetidae</taxon>
        <taxon>Boletales</taxon>
        <taxon>Sclerodermatineae</taxon>
        <taxon>Sclerodermataceae</taxon>
        <taxon>Scleroderma</taxon>
    </lineage>
</organism>
<dbReference type="Proteomes" id="UP000053989">
    <property type="component" value="Unassembled WGS sequence"/>
</dbReference>
<sequence>MLLLAPSANVHDDDASLQLYANCVGAFSARNISIDKGLVRDNSSFDGCLALLLAGTTP</sequence>
<accession>A0A0C3D1N3</accession>
<dbReference type="AlphaFoldDB" id="A0A0C3D1N3"/>
<reference evidence="2" key="2">
    <citation type="submission" date="2015-01" db="EMBL/GenBank/DDBJ databases">
        <title>Evolutionary Origins and Diversification of the Mycorrhizal Mutualists.</title>
        <authorList>
            <consortium name="DOE Joint Genome Institute"/>
            <consortium name="Mycorrhizal Genomics Consortium"/>
            <person name="Kohler A."/>
            <person name="Kuo A."/>
            <person name="Nagy L.G."/>
            <person name="Floudas D."/>
            <person name="Copeland A."/>
            <person name="Barry K.W."/>
            <person name="Cichocki N."/>
            <person name="Veneault-Fourrey C."/>
            <person name="LaButti K."/>
            <person name="Lindquist E.A."/>
            <person name="Lipzen A."/>
            <person name="Lundell T."/>
            <person name="Morin E."/>
            <person name="Murat C."/>
            <person name="Riley R."/>
            <person name="Ohm R."/>
            <person name="Sun H."/>
            <person name="Tunlid A."/>
            <person name="Henrissat B."/>
            <person name="Grigoriev I.V."/>
            <person name="Hibbett D.S."/>
            <person name="Martin F."/>
        </authorList>
    </citation>
    <scope>NUCLEOTIDE SEQUENCE [LARGE SCALE GENOMIC DNA]</scope>
    <source>
        <strain evidence="2">Foug A</strain>
    </source>
</reference>
<evidence type="ECO:0000313" key="2">
    <source>
        <dbReference type="Proteomes" id="UP000053989"/>
    </source>
</evidence>
<protein>
    <submittedName>
        <fullName evidence="1">Uncharacterized protein</fullName>
    </submittedName>
</protein>
<name>A0A0C3D1N3_9AGAM</name>
<keyword evidence="2" id="KW-1185">Reference proteome</keyword>
<dbReference type="InParanoid" id="A0A0C3D1N3"/>
<dbReference type="HOGENOM" id="CLU_2980386_0_0_1"/>
<reference evidence="1 2" key="1">
    <citation type="submission" date="2014-04" db="EMBL/GenBank/DDBJ databases">
        <authorList>
            <consortium name="DOE Joint Genome Institute"/>
            <person name="Kuo A."/>
            <person name="Kohler A."/>
            <person name="Nagy L.G."/>
            <person name="Floudas D."/>
            <person name="Copeland A."/>
            <person name="Barry K.W."/>
            <person name="Cichocki N."/>
            <person name="Veneault-Fourrey C."/>
            <person name="LaButti K."/>
            <person name="Lindquist E.A."/>
            <person name="Lipzen A."/>
            <person name="Lundell T."/>
            <person name="Morin E."/>
            <person name="Murat C."/>
            <person name="Sun H."/>
            <person name="Tunlid A."/>
            <person name="Henrissat B."/>
            <person name="Grigoriev I.V."/>
            <person name="Hibbett D.S."/>
            <person name="Martin F."/>
            <person name="Nordberg H.P."/>
            <person name="Cantor M.N."/>
            <person name="Hua S.X."/>
        </authorList>
    </citation>
    <scope>NUCLEOTIDE SEQUENCE [LARGE SCALE GENOMIC DNA]</scope>
    <source>
        <strain evidence="1 2">Foug A</strain>
    </source>
</reference>